<feature type="domain" description="TfuA-like core" evidence="2">
    <location>
        <begin position="47"/>
        <end position="165"/>
    </location>
</feature>
<gene>
    <name evidence="3" type="ORF">F0U60_32160</name>
</gene>
<dbReference type="RefSeq" id="WP_395805568.1">
    <property type="nucleotide sequence ID" value="NZ_CP043494.1"/>
</dbReference>
<evidence type="ECO:0000313" key="3">
    <source>
        <dbReference type="EMBL" id="WNG48264.1"/>
    </source>
</evidence>
<evidence type="ECO:0000259" key="2">
    <source>
        <dbReference type="Pfam" id="PF07812"/>
    </source>
</evidence>
<evidence type="ECO:0000256" key="1">
    <source>
        <dbReference type="SAM" id="MobiDB-lite"/>
    </source>
</evidence>
<sequence>MIYVFVGPTLSEEEARAELDAVFLPPAAQGDVYRAACEHPEAIGLIDGYFERTPAVWHKELLWAMAEGIHVYGSASMGALRAAELAPFGMRGVGATFEAFLHGDLEDDDEVAVVHAPAEEDYRPLSEAMVNIRATLASAARSGVIRLPTRATLERIAKGLYYPERCYPALLTQAAREGVPAVELERLRAWLPRGRINQKREDALIMLRGMREELASHPGPKKVTYSLSRTDAWEEARRRSEQLPSPSEEQGEEPLRESLLEELRISGTFPRARQGALLRALAVEEAVRQGHAVREEELSEVCDTFRRERGLLEAEQFESWLEEQHVEDEVSFFETELQVRRLEALLEPDIAWHLPDYLRSTGEYGPLRERVRHKEQALAESGQERPDLAETRLSEEKLWEWYFQERLGRPVPPDINVYAQSLGFTDEDELRRAVQRERCFLLRLANEVPRSS</sequence>
<name>A0ABY9WYP2_9BACT</name>
<dbReference type="Proteomes" id="UP001611383">
    <property type="component" value="Chromosome"/>
</dbReference>
<dbReference type="InterPro" id="IPR012924">
    <property type="entry name" value="TfuA_core"/>
</dbReference>
<proteinExistence type="predicted"/>
<feature type="region of interest" description="Disordered" evidence="1">
    <location>
        <begin position="236"/>
        <end position="255"/>
    </location>
</feature>
<evidence type="ECO:0000313" key="4">
    <source>
        <dbReference type="Proteomes" id="UP001611383"/>
    </source>
</evidence>
<dbReference type="EMBL" id="CP043494">
    <property type="protein sequence ID" value="WNG48264.1"/>
    <property type="molecule type" value="Genomic_DNA"/>
</dbReference>
<reference evidence="3 4" key="1">
    <citation type="submission" date="2019-08" db="EMBL/GenBank/DDBJ databases">
        <title>Archangium and Cystobacter genomes.</title>
        <authorList>
            <person name="Chen I.-C.K."/>
            <person name="Wielgoss S."/>
        </authorList>
    </citation>
    <scope>NUCLEOTIDE SEQUENCE [LARGE SCALE GENOMIC DNA]</scope>
    <source>
        <strain evidence="3 4">Cbm 6</strain>
    </source>
</reference>
<organism evidence="3 4">
    <name type="scientific">Archangium minus</name>
    <dbReference type="NCBI Taxonomy" id="83450"/>
    <lineage>
        <taxon>Bacteria</taxon>
        <taxon>Pseudomonadati</taxon>
        <taxon>Myxococcota</taxon>
        <taxon>Myxococcia</taxon>
        <taxon>Myxococcales</taxon>
        <taxon>Cystobacterineae</taxon>
        <taxon>Archangiaceae</taxon>
        <taxon>Archangium</taxon>
    </lineage>
</organism>
<dbReference type="Pfam" id="PF07812">
    <property type="entry name" value="TfuA"/>
    <property type="match status" value="1"/>
</dbReference>
<protein>
    <recommendedName>
        <fullName evidence="2">TfuA-like core domain-containing protein</fullName>
    </recommendedName>
</protein>
<keyword evidence="4" id="KW-1185">Reference proteome</keyword>
<accession>A0ABY9WYP2</accession>